<dbReference type="Proteomes" id="UP000198651">
    <property type="component" value="Chromosome I"/>
</dbReference>
<proteinExistence type="predicted"/>
<feature type="transmembrane region" description="Helical" evidence="1">
    <location>
        <begin position="112"/>
        <end position="137"/>
    </location>
</feature>
<keyword evidence="1" id="KW-0472">Membrane</keyword>
<evidence type="ECO:0000313" key="3">
    <source>
        <dbReference type="Proteomes" id="UP000198651"/>
    </source>
</evidence>
<protein>
    <submittedName>
        <fullName evidence="2">Putative membrane protein</fullName>
    </submittedName>
</protein>
<dbReference type="STRING" id="1561003.Ark11_0322"/>
<dbReference type="RefSeq" id="WP_092490433.1">
    <property type="nucleotide sequence ID" value="NZ_LN906597.1"/>
</dbReference>
<name>A0A0S4M367_9BURK</name>
<dbReference type="EMBL" id="LN906597">
    <property type="protein sequence ID" value="CUT17178.1"/>
    <property type="molecule type" value="Genomic_DNA"/>
</dbReference>
<accession>A0A0S4M367</accession>
<keyword evidence="1" id="KW-1133">Transmembrane helix</keyword>
<gene>
    <name evidence="2" type="ORF">Ark11_0322</name>
</gene>
<evidence type="ECO:0000256" key="1">
    <source>
        <dbReference type="SAM" id="Phobius"/>
    </source>
</evidence>
<dbReference type="OrthoDB" id="9917452at2"/>
<organism evidence="2 3">
    <name type="scientific">Candidatus Ichthyocystis hellenicum</name>
    <dbReference type="NCBI Taxonomy" id="1561003"/>
    <lineage>
        <taxon>Bacteria</taxon>
        <taxon>Pseudomonadati</taxon>
        <taxon>Pseudomonadota</taxon>
        <taxon>Betaproteobacteria</taxon>
        <taxon>Burkholderiales</taxon>
        <taxon>Candidatus Ichthyocystis</taxon>
    </lineage>
</organism>
<keyword evidence="3" id="KW-1185">Reference proteome</keyword>
<sequence length="141" mass="15507">MVKRVEYVPLVEVEAAENNDNTTTTTPANSIEVLKNSGEDIENYLKLGYGPSKHAACVGADGIPKIYTKKGTRPGGRRETRHQRLDVSAPTMTTVRSKKCHTLGNMSCREKCALLILVLIAIAVLFFLLGFIMGSYFKKST</sequence>
<dbReference type="AlphaFoldDB" id="A0A0S4M367"/>
<keyword evidence="1" id="KW-0812">Transmembrane</keyword>
<evidence type="ECO:0000313" key="2">
    <source>
        <dbReference type="EMBL" id="CUT17178.1"/>
    </source>
</evidence>
<reference evidence="3" key="1">
    <citation type="submission" date="2015-11" db="EMBL/GenBank/DDBJ databases">
        <authorList>
            <person name="Seth-Smith H.M.B."/>
        </authorList>
    </citation>
    <scope>NUCLEOTIDE SEQUENCE [LARGE SCALE GENOMIC DNA]</scope>
    <source>
        <strain evidence="3">2013Ark11</strain>
    </source>
</reference>